<sequence length="87" mass="9327">MALMDRKKPTSPRHALQELAKGERTAAALEDHLNTLEARIEELLARADEEKATVDRAAEDEDAADANGTSSGETTAGGHAKREEAKS</sequence>
<keyword evidence="2" id="KW-1185">Reference proteome</keyword>
<name>A0ACC3SA73_9PEZI</name>
<accession>A0ACC3SA73</accession>
<evidence type="ECO:0000313" key="1">
    <source>
        <dbReference type="EMBL" id="KAK8204343.1"/>
    </source>
</evidence>
<proteinExistence type="predicted"/>
<dbReference type="EMBL" id="JAMKPW020000028">
    <property type="protein sequence ID" value="KAK8204343.1"/>
    <property type="molecule type" value="Genomic_DNA"/>
</dbReference>
<comment type="caution">
    <text evidence="1">The sequence shown here is derived from an EMBL/GenBank/DDBJ whole genome shotgun (WGS) entry which is preliminary data.</text>
</comment>
<organism evidence="1 2">
    <name type="scientific">Zalaria obscura</name>
    <dbReference type="NCBI Taxonomy" id="2024903"/>
    <lineage>
        <taxon>Eukaryota</taxon>
        <taxon>Fungi</taxon>
        <taxon>Dikarya</taxon>
        <taxon>Ascomycota</taxon>
        <taxon>Pezizomycotina</taxon>
        <taxon>Dothideomycetes</taxon>
        <taxon>Dothideomycetidae</taxon>
        <taxon>Dothideales</taxon>
        <taxon>Zalariaceae</taxon>
        <taxon>Zalaria</taxon>
    </lineage>
</organism>
<reference evidence="1" key="1">
    <citation type="submission" date="2024-02" db="EMBL/GenBank/DDBJ databases">
        <title>Metagenome Assembled Genome of Zalaria obscura JY119.</title>
        <authorList>
            <person name="Vighnesh L."/>
            <person name="Jagadeeshwari U."/>
            <person name="Venkata Ramana C."/>
            <person name="Sasikala C."/>
        </authorList>
    </citation>
    <scope>NUCLEOTIDE SEQUENCE</scope>
    <source>
        <strain evidence="1">JY119</strain>
    </source>
</reference>
<dbReference type="Proteomes" id="UP001320706">
    <property type="component" value="Unassembled WGS sequence"/>
</dbReference>
<protein>
    <submittedName>
        <fullName evidence="1">Uncharacterized protein</fullName>
    </submittedName>
</protein>
<evidence type="ECO:0000313" key="2">
    <source>
        <dbReference type="Proteomes" id="UP001320706"/>
    </source>
</evidence>
<gene>
    <name evidence="1" type="ORF">M8818_005188</name>
</gene>